<dbReference type="InterPro" id="IPR008881">
    <property type="entry name" value="Trigger_fac_ribosome-bd_bac"/>
</dbReference>
<evidence type="ECO:0000256" key="7">
    <source>
        <dbReference type="ARBA" id="ARBA00023186"/>
    </source>
</evidence>
<accession>A0A1H1LQD8</accession>
<evidence type="ECO:0000256" key="10">
    <source>
        <dbReference type="ARBA" id="ARBA00029986"/>
    </source>
</evidence>
<comment type="catalytic activity">
    <reaction evidence="1 11">
        <text>[protein]-peptidylproline (omega=180) = [protein]-peptidylproline (omega=0)</text>
        <dbReference type="Rhea" id="RHEA:16237"/>
        <dbReference type="Rhea" id="RHEA-COMP:10747"/>
        <dbReference type="Rhea" id="RHEA-COMP:10748"/>
        <dbReference type="ChEBI" id="CHEBI:83833"/>
        <dbReference type="ChEBI" id="CHEBI:83834"/>
        <dbReference type="EC" id="5.2.1.8"/>
    </reaction>
</comment>
<evidence type="ECO:0000313" key="15">
    <source>
        <dbReference type="EMBL" id="SDC30199.1"/>
    </source>
</evidence>
<dbReference type="EMBL" id="FMZL01000008">
    <property type="protein sequence ID" value="SDC30199.1"/>
    <property type="molecule type" value="Genomic_DNA"/>
</dbReference>
<dbReference type="Gene3D" id="3.10.50.40">
    <property type="match status" value="1"/>
</dbReference>
<keyword evidence="17" id="KW-1185">Reference proteome</keyword>
<dbReference type="GO" id="GO:0051301">
    <property type="term" value="P:cell division"/>
    <property type="evidence" value="ECO:0007669"/>
    <property type="project" value="UniProtKB-KW"/>
</dbReference>
<keyword evidence="11" id="KW-0963">Cytoplasm</keyword>
<evidence type="ECO:0000259" key="14">
    <source>
        <dbReference type="Pfam" id="PF05698"/>
    </source>
</evidence>
<dbReference type="Pfam" id="PF05698">
    <property type="entry name" value="Trigger_C"/>
    <property type="match status" value="1"/>
</dbReference>
<evidence type="ECO:0000256" key="6">
    <source>
        <dbReference type="ARBA" id="ARBA00023110"/>
    </source>
</evidence>
<dbReference type="EMBL" id="LT629759">
    <property type="protein sequence ID" value="SDR76029.1"/>
    <property type="molecule type" value="Genomic_DNA"/>
</dbReference>
<dbReference type="Gene3D" id="1.10.3120.10">
    <property type="entry name" value="Trigger factor, C-terminal domain"/>
    <property type="match status" value="1"/>
</dbReference>
<organism evidence="16 18">
    <name type="scientific">Parafannyhessea umbonata</name>
    <dbReference type="NCBI Taxonomy" id="604330"/>
    <lineage>
        <taxon>Bacteria</taxon>
        <taxon>Bacillati</taxon>
        <taxon>Actinomycetota</taxon>
        <taxon>Coriobacteriia</taxon>
        <taxon>Coriobacteriales</taxon>
        <taxon>Atopobiaceae</taxon>
        <taxon>Parafannyhessea</taxon>
    </lineage>
</organism>
<reference evidence="16" key="1">
    <citation type="submission" date="2016-10" db="EMBL/GenBank/DDBJ databases">
        <authorList>
            <person name="de Groot N.N."/>
        </authorList>
    </citation>
    <scope>NUCLEOTIDE SEQUENCE [LARGE SCALE GENOMIC DNA]</scope>
    <source>
        <strain evidence="15">DSM 22619</strain>
        <strain evidence="16">DSM 22620</strain>
    </source>
</reference>
<dbReference type="Gene3D" id="3.30.70.1050">
    <property type="entry name" value="Trigger factor ribosome-binding domain"/>
    <property type="match status" value="1"/>
</dbReference>
<comment type="function">
    <text evidence="11">Involved in protein export. Acts as a chaperone by maintaining the newly synthesized protein in an open conformation. Functions as a peptidyl-prolyl cis-trans isomerase.</text>
</comment>
<dbReference type="SUPFAM" id="SSF54534">
    <property type="entry name" value="FKBP-like"/>
    <property type="match status" value="1"/>
</dbReference>
<dbReference type="InterPro" id="IPR046357">
    <property type="entry name" value="PPIase_dom_sf"/>
</dbReference>
<feature type="domain" description="Trigger factor C-terminal" evidence="14">
    <location>
        <begin position="261"/>
        <end position="420"/>
    </location>
</feature>
<dbReference type="InterPro" id="IPR008880">
    <property type="entry name" value="Trigger_fac_C"/>
</dbReference>
<protein>
    <recommendedName>
        <fullName evidence="4 11">Trigger factor</fullName>
        <shortName evidence="11">TF</shortName>
        <ecNumber evidence="3 11">5.2.1.8</ecNumber>
    </recommendedName>
    <alternativeName>
        <fullName evidence="10 11">PPIase</fullName>
    </alternativeName>
</protein>
<dbReference type="InterPro" id="IPR037041">
    <property type="entry name" value="Trigger_fac_C_sf"/>
</dbReference>
<sequence>MNITVTAEKPENGKVVATITVPAAEVDKYVARTYKDISHRYQFQGFRKGHTPRPVIDGIVGRDAVLGQATEDLMNDAQPAMLEELDIVPVESPDYGEDPLAVVEHEDFTATVTVSVPPTCELDSYDAPAINMPPEEATEAEIDQQLEQLMSYHNTYEDVEEDREATKDDVVSLDVEDKVEQKSGLAGTDRQLNLSSAYLPEEFVAGVVGMKKGDQKDIAWTEKQGENERNYEVSVTLKAIKKSVTPELDDEFAKKNFGFDTVAELRDALKEDIENDKKSSLPSLKEDRVVEEIGKHLTLEEVPEAYLNQVFNELGQEVLGQLQRQGISLDMYLAARNIKSQDFVNDLHEQAEERARQSLALDALADKLGLEATDEDVRAEFEKANVDDVDARIEEFKKGGQLPAIRESIRRSKAVDWMVENAPVTVVDEIAEARAKAEGADSEDAE</sequence>
<keyword evidence="5 11" id="KW-0132">Cell division</keyword>
<evidence type="ECO:0000256" key="5">
    <source>
        <dbReference type="ARBA" id="ARBA00022618"/>
    </source>
</evidence>
<gene>
    <name evidence="11" type="primary">tig</name>
    <name evidence="15" type="ORF">SAMN04487824_10822</name>
    <name evidence="16" type="ORF">SAMN04489857_1039</name>
</gene>
<dbReference type="SUPFAM" id="SSF109998">
    <property type="entry name" value="Triger factor/SurA peptide-binding domain-like"/>
    <property type="match status" value="1"/>
</dbReference>
<dbReference type="SUPFAM" id="SSF102735">
    <property type="entry name" value="Trigger factor ribosome-binding domain"/>
    <property type="match status" value="1"/>
</dbReference>
<comment type="subcellular location">
    <subcellularLocation>
        <location evidence="11">Cytoplasm</location>
    </subcellularLocation>
    <text evidence="11">About half TF is bound to the ribosome near the polypeptide exit tunnel while the other half is free in the cytoplasm.</text>
</comment>
<dbReference type="GO" id="GO:0005737">
    <property type="term" value="C:cytoplasm"/>
    <property type="evidence" value="ECO:0007669"/>
    <property type="project" value="UniProtKB-SubCell"/>
</dbReference>
<evidence type="ECO:0000256" key="12">
    <source>
        <dbReference type="SAM" id="Coils"/>
    </source>
</evidence>
<dbReference type="Proteomes" id="UP000198528">
    <property type="component" value="Unassembled WGS sequence"/>
</dbReference>
<dbReference type="GO" id="GO:0015031">
    <property type="term" value="P:protein transport"/>
    <property type="evidence" value="ECO:0007669"/>
    <property type="project" value="UniProtKB-UniRule"/>
</dbReference>
<dbReference type="InterPro" id="IPR005215">
    <property type="entry name" value="Trig_fac"/>
</dbReference>
<keyword evidence="12" id="KW-0175">Coiled coil</keyword>
<evidence type="ECO:0000256" key="1">
    <source>
        <dbReference type="ARBA" id="ARBA00000971"/>
    </source>
</evidence>
<keyword evidence="6 11" id="KW-0697">Rotamase</keyword>
<name>A0A1H1LQD8_9ACTN</name>
<reference evidence="17 18" key="2">
    <citation type="submission" date="2016-10" db="EMBL/GenBank/DDBJ databases">
        <authorList>
            <person name="Varghese N."/>
            <person name="Submissions S."/>
        </authorList>
    </citation>
    <scope>NUCLEOTIDE SEQUENCE [LARGE SCALE GENOMIC DNA]</scope>
    <source>
        <strain evidence="17">DSM 22619</strain>
        <strain evidence="18">DSM 22620</strain>
    </source>
</reference>
<keyword evidence="8 11" id="KW-0413">Isomerase</keyword>
<dbReference type="NCBIfam" id="TIGR00115">
    <property type="entry name" value="tig"/>
    <property type="match status" value="1"/>
</dbReference>
<feature type="coiled-coil region" evidence="12">
    <location>
        <begin position="142"/>
        <end position="176"/>
    </location>
</feature>
<evidence type="ECO:0000256" key="8">
    <source>
        <dbReference type="ARBA" id="ARBA00023235"/>
    </source>
</evidence>
<dbReference type="GO" id="GO:0006457">
    <property type="term" value="P:protein folding"/>
    <property type="evidence" value="ECO:0007669"/>
    <property type="project" value="UniProtKB-UniRule"/>
</dbReference>
<dbReference type="STRING" id="604330.SAMN04489857_1039"/>
<evidence type="ECO:0000313" key="16">
    <source>
        <dbReference type="EMBL" id="SDR76029.1"/>
    </source>
</evidence>
<proteinExistence type="inferred from homology"/>
<evidence type="ECO:0000259" key="13">
    <source>
        <dbReference type="Pfam" id="PF05697"/>
    </source>
</evidence>
<dbReference type="RefSeq" id="WP_090846147.1">
    <property type="nucleotide sequence ID" value="NZ_FMZL01000008.1"/>
</dbReference>
<evidence type="ECO:0000256" key="4">
    <source>
        <dbReference type="ARBA" id="ARBA00016902"/>
    </source>
</evidence>
<dbReference type="Proteomes" id="UP000199480">
    <property type="component" value="Chromosome I"/>
</dbReference>
<dbReference type="InterPro" id="IPR036611">
    <property type="entry name" value="Trigger_fac_ribosome-bd_sf"/>
</dbReference>
<feature type="domain" description="Trigger factor ribosome-binding bacterial" evidence="13">
    <location>
        <begin position="4"/>
        <end position="149"/>
    </location>
</feature>
<evidence type="ECO:0000313" key="17">
    <source>
        <dbReference type="Proteomes" id="UP000198528"/>
    </source>
</evidence>
<dbReference type="HAMAP" id="MF_00303">
    <property type="entry name" value="Trigger_factor_Tig"/>
    <property type="match status" value="1"/>
</dbReference>
<evidence type="ECO:0000256" key="9">
    <source>
        <dbReference type="ARBA" id="ARBA00023306"/>
    </source>
</evidence>
<dbReference type="AlphaFoldDB" id="A0A1H1LQD8"/>
<evidence type="ECO:0000256" key="2">
    <source>
        <dbReference type="ARBA" id="ARBA00005464"/>
    </source>
</evidence>
<dbReference type="GO" id="GO:0003755">
    <property type="term" value="F:peptidyl-prolyl cis-trans isomerase activity"/>
    <property type="evidence" value="ECO:0007669"/>
    <property type="project" value="UniProtKB-UniRule"/>
</dbReference>
<keyword evidence="7 11" id="KW-0143">Chaperone</keyword>
<dbReference type="PIRSF" id="PIRSF003095">
    <property type="entry name" value="Trigger_factor"/>
    <property type="match status" value="1"/>
</dbReference>
<keyword evidence="9 11" id="KW-0131">Cell cycle</keyword>
<comment type="domain">
    <text evidence="11">Consists of 3 domains; the N-terminus binds the ribosome, the middle domain has PPIase activity, while the C-terminus has intrinsic chaperone activity on its own.</text>
</comment>
<dbReference type="OrthoDB" id="9767721at2"/>
<evidence type="ECO:0000256" key="3">
    <source>
        <dbReference type="ARBA" id="ARBA00013194"/>
    </source>
</evidence>
<evidence type="ECO:0000256" key="11">
    <source>
        <dbReference type="HAMAP-Rule" id="MF_00303"/>
    </source>
</evidence>
<dbReference type="EC" id="5.2.1.8" evidence="3 11"/>
<comment type="similarity">
    <text evidence="2 11">Belongs to the FKBP-type PPIase family. Tig subfamily.</text>
</comment>
<dbReference type="GeneID" id="78500397"/>
<dbReference type="InterPro" id="IPR027304">
    <property type="entry name" value="Trigger_fact/SurA_dom_sf"/>
</dbReference>
<dbReference type="Pfam" id="PF05697">
    <property type="entry name" value="Trigger_N"/>
    <property type="match status" value="1"/>
</dbReference>
<evidence type="ECO:0000313" key="18">
    <source>
        <dbReference type="Proteomes" id="UP000199480"/>
    </source>
</evidence>